<gene>
    <name evidence="2" type="ORF">CLAFUR5_04743</name>
</gene>
<reference evidence="2" key="2">
    <citation type="journal article" date="2022" name="Microb. Genom.">
        <title>A chromosome-scale genome assembly of the tomato pathogen Cladosporium fulvum reveals a compartmentalized genome architecture and the presence of a dispensable chromosome.</title>
        <authorList>
            <person name="Zaccaron A.Z."/>
            <person name="Chen L.H."/>
            <person name="Samaras A."/>
            <person name="Stergiopoulos I."/>
        </authorList>
    </citation>
    <scope>NUCLEOTIDE SEQUENCE</scope>
    <source>
        <strain evidence="2">Race5_Kim</strain>
    </source>
</reference>
<protein>
    <submittedName>
        <fullName evidence="2">Beta-lactamase hydrolase-like protein</fullName>
    </submittedName>
</protein>
<dbReference type="Proteomes" id="UP000756132">
    <property type="component" value="Chromosome 4"/>
</dbReference>
<organism evidence="2 3">
    <name type="scientific">Passalora fulva</name>
    <name type="common">Tomato leaf mold</name>
    <name type="synonym">Cladosporium fulvum</name>
    <dbReference type="NCBI Taxonomy" id="5499"/>
    <lineage>
        <taxon>Eukaryota</taxon>
        <taxon>Fungi</taxon>
        <taxon>Dikarya</taxon>
        <taxon>Ascomycota</taxon>
        <taxon>Pezizomycotina</taxon>
        <taxon>Dothideomycetes</taxon>
        <taxon>Dothideomycetidae</taxon>
        <taxon>Mycosphaerellales</taxon>
        <taxon>Mycosphaerellaceae</taxon>
        <taxon>Fulvia</taxon>
    </lineage>
</organism>
<dbReference type="SUPFAM" id="SSF56281">
    <property type="entry name" value="Metallo-hydrolase/oxidoreductase"/>
    <property type="match status" value="1"/>
</dbReference>
<feature type="compositionally biased region" description="Polar residues" evidence="1">
    <location>
        <begin position="204"/>
        <end position="219"/>
    </location>
</feature>
<keyword evidence="2" id="KW-0378">Hydrolase</keyword>
<sequence>MEQEPPIVTLKPDPEPHIYTLFEISTGTWQWVVADPITKNAVIIDGVLDKVHSSKGICTTAADRLLENVRHHGYRVKRILETHAMRDQQIRTAAWYLRNQLREEKGNMPRICTGKSIAGVQRMFARQYRQNPQWANHFDSTFRHGEMFNIGELNCKVLQLSTDTFAFVIGHNVIIGDVPNEQAMQRLAGLTKGYTWHPGGGDSPASSRPQTATTASSDWPTPRPSLSLPAQSYSPLAQTSPPPRSSRNDGRPASYIYEMSA</sequence>
<reference evidence="2" key="1">
    <citation type="submission" date="2021-12" db="EMBL/GenBank/DDBJ databases">
        <authorList>
            <person name="Zaccaron A."/>
            <person name="Stergiopoulos I."/>
        </authorList>
    </citation>
    <scope>NUCLEOTIDE SEQUENCE</scope>
    <source>
        <strain evidence="2">Race5_Kim</strain>
    </source>
</reference>
<proteinExistence type="predicted"/>
<keyword evidence="3" id="KW-1185">Reference proteome</keyword>
<feature type="compositionally biased region" description="Polar residues" evidence="1">
    <location>
        <begin position="228"/>
        <end position="239"/>
    </location>
</feature>
<dbReference type="Gene3D" id="3.60.15.10">
    <property type="entry name" value="Ribonuclease Z/Hydroxyacylglutathione hydrolase-like"/>
    <property type="match status" value="1"/>
</dbReference>
<dbReference type="KEGG" id="ffu:CLAFUR5_04743"/>
<dbReference type="OrthoDB" id="449487at2759"/>
<dbReference type="EMBL" id="CP090166">
    <property type="protein sequence ID" value="UJO16067.1"/>
    <property type="molecule type" value="Genomic_DNA"/>
</dbReference>
<accession>A0A9Q8P7N6</accession>
<evidence type="ECO:0000313" key="3">
    <source>
        <dbReference type="Proteomes" id="UP000756132"/>
    </source>
</evidence>
<evidence type="ECO:0000256" key="1">
    <source>
        <dbReference type="SAM" id="MobiDB-lite"/>
    </source>
</evidence>
<name>A0A9Q8P7N6_PASFU</name>
<dbReference type="AlphaFoldDB" id="A0A9Q8P7N6"/>
<dbReference type="RefSeq" id="XP_047760433.1">
    <property type="nucleotide sequence ID" value="XM_047903891.1"/>
</dbReference>
<evidence type="ECO:0000313" key="2">
    <source>
        <dbReference type="EMBL" id="UJO16067.1"/>
    </source>
</evidence>
<dbReference type="InterPro" id="IPR036866">
    <property type="entry name" value="RibonucZ/Hydroxyglut_hydro"/>
</dbReference>
<feature type="region of interest" description="Disordered" evidence="1">
    <location>
        <begin position="195"/>
        <end position="261"/>
    </location>
</feature>
<dbReference type="GeneID" id="71984621"/>
<dbReference type="GO" id="GO:0016787">
    <property type="term" value="F:hydrolase activity"/>
    <property type="evidence" value="ECO:0007669"/>
    <property type="project" value="UniProtKB-KW"/>
</dbReference>